<feature type="domain" description="Cyclin C-terminal" evidence="6">
    <location>
        <begin position="16"/>
        <end position="132"/>
    </location>
</feature>
<dbReference type="EMBL" id="VTPC01007273">
    <property type="protein sequence ID" value="KAF2894158.1"/>
    <property type="molecule type" value="Genomic_DNA"/>
</dbReference>
<evidence type="ECO:0000256" key="4">
    <source>
        <dbReference type="ARBA" id="ARBA00023306"/>
    </source>
</evidence>
<dbReference type="InterPro" id="IPR036915">
    <property type="entry name" value="Cyclin-like_sf"/>
</dbReference>
<feature type="domain" description="Cyclin-like" evidence="5">
    <location>
        <begin position="20"/>
        <end position="101"/>
    </location>
</feature>
<organism evidence="7 8">
    <name type="scientific">Ignelater luminosus</name>
    <name type="common">Cucubano</name>
    <name type="synonym">Pyrophorus luminosus</name>
    <dbReference type="NCBI Taxonomy" id="2038154"/>
    <lineage>
        <taxon>Eukaryota</taxon>
        <taxon>Metazoa</taxon>
        <taxon>Ecdysozoa</taxon>
        <taxon>Arthropoda</taxon>
        <taxon>Hexapoda</taxon>
        <taxon>Insecta</taxon>
        <taxon>Pterygota</taxon>
        <taxon>Neoptera</taxon>
        <taxon>Endopterygota</taxon>
        <taxon>Coleoptera</taxon>
        <taxon>Polyphaga</taxon>
        <taxon>Elateriformia</taxon>
        <taxon>Elateroidea</taxon>
        <taxon>Elateridae</taxon>
        <taxon>Agrypninae</taxon>
        <taxon>Pyrophorini</taxon>
        <taxon>Ignelater</taxon>
    </lineage>
</organism>
<dbReference type="SMART" id="SM01332">
    <property type="entry name" value="Cyclin_C"/>
    <property type="match status" value="1"/>
</dbReference>
<dbReference type="OrthoDB" id="5590282at2759"/>
<dbReference type="Pfam" id="PF02984">
    <property type="entry name" value="Cyclin_C"/>
    <property type="match status" value="1"/>
</dbReference>
<dbReference type="InterPro" id="IPR013763">
    <property type="entry name" value="Cyclin-like_dom"/>
</dbReference>
<accession>A0A8K0CUX9</accession>
<evidence type="ECO:0000256" key="2">
    <source>
        <dbReference type="ARBA" id="ARBA00022618"/>
    </source>
</evidence>
<dbReference type="Gene3D" id="1.10.472.10">
    <property type="entry name" value="Cyclin-like"/>
    <property type="match status" value="1"/>
</dbReference>
<reference evidence="7" key="1">
    <citation type="submission" date="2019-08" db="EMBL/GenBank/DDBJ databases">
        <title>The genome of the North American firefly Photinus pyralis.</title>
        <authorList>
            <consortium name="Photinus pyralis genome working group"/>
            <person name="Fallon T.R."/>
            <person name="Sander Lower S.E."/>
            <person name="Weng J.-K."/>
        </authorList>
    </citation>
    <scope>NUCLEOTIDE SEQUENCE</scope>
    <source>
        <strain evidence="7">TRF0915ILg1</strain>
        <tissue evidence="7">Whole body</tissue>
    </source>
</reference>
<protein>
    <recommendedName>
        <fullName evidence="9">G2/mitotic-specific cyclin-B3</fullName>
    </recommendedName>
</protein>
<dbReference type="GO" id="GO:0016538">
    <property type="term" value="F:cyclin-dependent protein serine/threonine kinase regulator activity"/>
    <property type="evidence" value="ECO:0007669"/>
    <property type="project" value="UniProtKB-ARBA"/>
</dbReference>
<dbReference type="FunFam" id="1.10.472.10:FF:000005">
    <property type="entry name" value="G2/mitotic-specific cyclin B"/>
    <property type="match status" value="1"/>
</dbReference>
<dbReference type="SUPFAM" id="SSF47954">
    <property type="entry name" value="Cyclin-like"/>
    <property type="match status" value="1"/>
</dbReference>
<evidence type="ECO:0000259" key="6">
    <source>
        <dbReference type="SMART" id="SM01332"/>
    </source>
</evidence>
<sequence length="139" mass="16145">MEINLLKVCDFDLGIPLSYRFLRRYARCAKVTMPVLTLARYILEYSLMDYATVSILDSKLAAASLYLALQMKKIGGWNETLQFYSGYRLEHIMSTVHLLNNGLHRKPREQLSTVRNKYSHKIFFEVAKTPLITNELLKP</sequence>
<evidence type="ECO:0000256" key="1">
    <source>
        <dbReference type="ARBA" id="ARBA00006955"/>
    </source>
</evidence>
<evidence type="ECO:0000256" key="3">
    <source>
        <dbReference type="ARBA" id="ARBA00023127"/>
    </source>
</evidence>
<name>A0A8K0CUX9_IGNLU</name>
<comment type="similarity">
    <text evidence="1">Belongs to the cyclin family. Cyclin AB subfamily.</text>
</comment>
<proteinExistence type="inferred from homology"/>
<dbReference type="SMART" id="SM00385">
    <property type="entry name" value="CYCLIN"/>
    <property type="match status" value="1"/>
</dbReference>
<keyword evidence="2" id="KW-0132">Cell division</keyword>
<dbReference type="InterPro" id="IPR004367">
    <property type="entry name" value="Cyclin_C-dom"/>
</dbReference>
<evidence type="ECO:0000313" key="7">
    <source>
        <dbReference type="EMBL" id="KAF2894158.1"/>
    </source>
</evidence>
<keyword evidence="4" id="KW-0131">Cell cycle</keyword>
<dbReference type="GO" id="GO:0051301">
    <property type="term" value="P:cell division"/>
    <property type="evidence" value="ECO:0007669"/>
    <property type="project" value="UniProtKB-KW"/>
</dbReference>
<evidence type="ECO:0000259" key="5">
    <source>
        <dbReference type="SMART" id="SM00385"/>
    </source>
</evidence>
<gene>
    <name evidence="7" type="ORF">ILUMI_12012</name>
</gene>
<dbReference type="AlphaFoldDB" id="A0A8K0CUX9"/>
<keyword evidence="8" id="KW-1185">Reference proteome</keyword>
<evidence type="ECO:0008006" key="9">
    <source>
        <dbReference type="Google" id="ProtNLM"/>
    </source>
</evidence>
<keyword evidence="3" id="KW-0195">Cyclin</keyword>
<evidence type="ECO:0000313" key="8">
    <source>
        <dbReference type="Proteomes" id="UP000801492"/>
    </source>
</evidence>
<comment type="caution">
    <text evidence="7">The sequence shown here is derived from an EMBL/GenBank/DDBJ whole genome shotgun (WGS) entry which is preliminary data.</text>
</comment>
<dbReference type="Proteomes" id="UP000801492">
    <property type="component" value="Unassembled WGS sequence"/>
</dbReference>